<protein>
    <submittedName>
        <fullName evidence="2">Winged helix-turn-helix domain-containing protein</fullName>
    </submittedName>
</protein>
<dbReference type="InterPro" id="IPR025959">
    <property type="entry name" value="Winged_HTH_dom"/>
</dbReference>
<dbReference type="Pfam" id="PF13592">
    <property type="entry name" value="HTH_33"/>
    <property type="match status" value="1"/>
</dbReference>
<sequence length="77" mass="8271">MQAVAEACDSGEFDALEDESAAQGQTWTAAALCDWLAIERGVSVSAAWLTEALREEGFRWNRAGTRCGTRPTRPPAG</sequence>
<evidence type="ECO:0000313" key="3">
    <source>
        <dbReference type="Proteomes" id="UP001206206"/>
    </source>
</evidence>
<keyword evidence="3" id="KW-1185">Reference proteome</keyword>
<accession>A0ABT1PL18</accession>
<organism evidence="2 3">
    <name type="scientific">Streptantibioticus rubrisoli</name>
    <dbReference type="NCBI Taxonomy" id="1387313"/>
    <lineage>
        <taxon>Bacteria</taxon>
        <taxon>Bacillati</taxon>
        <taxon>Actinomycetota</taxon>
        <taxon>Actinomycetes</taxon>
        <taxon>Kitasatosporales</taxon>
        <taxon>Streptomycetaceae</taxon>
        <taxon>Streptantibioticus</taxon>
    </lineage>
</organism>
<comment type="caution">
    <text evidence="2">The sequence shown here is derived from an EMBL/GenBank/DDBJ whole genome shotgun (WGS) entry which is preliminary data.</text>
</comment>
<name>A0ABT1PL18_9ACTN</name>
<dbReference type="EMBL" id="JANFNH010000054">
    <property type="protein sequence ID" value="MCQ4046055.1"/>
    <property type="molecule type" value="Genomic_DNA"/>
</dbReference>
<dbReference type="RefSeq" id="WP_255932213.1">
    <property type="nucleotide sequence ID" value="NZ_JANFNH010000054.1"/>
</dbReference>
<evidence type="ECO:0000313" key="2">
    <source>
        <dbReference type="EMBL" id="MCQ4046055.1"/>
    </source>
</evidence>
<dbReference type="Proteomes" id="UP001206206">
    <property type="component" value="Unassembled WGS sequence"/>
</dbReference>
<gene>
    <name evidence="2" type="ORF">NON19_29430</name>
</gene>
<evidence type="ECO:0000259" key="1">
    <source>
        <dbReference type="Pfam" id="PF13592"/>
    </source>
</evidence>
<feature type="domain" description="Winged helix-turn helix" evidence="1">
    <location>
        <begin position="24"/>
        <end position="63"/>
    </location>
</feature>
<reference evidence="2 3" key="1">
    <citation type="submission" date="2022-06" db="EMBL/GenBank/DDBJ databases">
        <title>Draft genome sequence of type strain Streptomyces rubrisoli DSM 42083.</title>
        <authorList>
            <person name="Duangmal K."/>
            <person name="Klaysubun C."/>
        </authorList>
    </citation>
    <scope>NUCLEOTIDE SEQUENCE [LARGE SCALE GENOMIC DNA]</scope>
    <source>
        <strain evidence="2 3">DSM 42083</strain>
    </source>
</reference>
<proteinExistence type="predicted"/>